<evidence type="ECO:0000313" key="2">
    <source>
        <dbReference type="Proteomes" id="UP000695022"/>
    </source>
</evidence>
<protein>
    <submittedName>
        <fullName evidence="3">Xanthine dehydrogenase-like</fullName>
    </submittedName>
</protein>
<keyword evidence="2" id="KW-1185">Reference proteome</keyword>
<organism evidence="2 3">
    <name type="scientific">Priapulus caudatus</name>
    <name type="common">Priapulid worm</name>
    <dbReference type="NCBI Taxonomy" id="37621"/>
    <lineage>
        <taxon>Eukaryota</taxon>
        <taxon>Metazoa</taxon>
        <taxon>Ecdysozoa</taxon>
        <taxon>Scalidophora</taxon>
        <taxon>Priapulida</taxon>
        <taxon>Priapulimorpha</taxon>
        <taxon>Priapulimorphida</taxon>
        <taxon>Priapulidae</taxon>
        <taxon>Priapulus</taxon>
    </lineage>
</organism>
<feature type="domain" description="FAD-binding PCMH-type" evidence="1">
    <location>
        <begin position="34"/>
        <end position="141"/>
    </location>
</feature>
<dbReference type="InterPro" id="IPR016166">
    <property type="entry name" value="FAD-bd_PCMH"/>
</dbReference>
<dbReference type="GeneID" id="106806961"/>
<reference evidence="3" key="1">
    <citation type="submission" date="2025-08" db="UniProtKB">
        <authorList>
            <consortium name="RefSeq"/>
        </authorList>
    </citation>
    <scope>IDENTIFICATION</scope>
</reference>
<evidence type="ECO:0000313" key="3">
    <source>
        <dbReference type="RefSeq" id="XP_014664633.1"/>
    </source>
</evidence>
<dbReference type="Proteomes" id="UP000695022">
    <property type="component" value="Unplaced"/>
</dbReference>
<dbReference type="Pfam" id="PF00941">
    <property type="entry name" value="FAD_binding_5"/>
    <property type="match status" value="1"/>
</dbReference>
<dbReference type="InterPro" id="IPR016167">
    <property type="entry name" value="FAD-bd_PCMH_sub1"/>
</dbReference>
<dbReference type="InterPro" id="IPR016208">
    <property type="entry name" value="Ald_Oxase/xanthine_DH-like"/>
</dbReference>
<dbReference type="SUPFAM" id="SSF56176">
    <property type="entry name" value="FAD-binding/transporter-associated domain-like"/>
    <property type="match status" value="1"/>
</dbReference>
<gene>
    <name evidence="3" type="primary">LOC106806961</name>
</gene>
<proteinExistence type="predicted"/>
<sequence>MSDVDLSPFDPSQEPTFPAELQIKFETLNGSRKFQGRRSVWFRPANLDEALKLKAEHPHAVFASGFTKIALDMKTQQAPPTHLIAIGHLKDLAQIKWTDAGVTVGAAVTLNDLENLCLTAISKHAVQSILQILKCEYFMYC</sequence>
<evidence type="ECO:0000259" key="1">
    <source>
        <dbReference type="PROSITE" id="PS51387"/>
    </source>
</evidence>
<dbReference type="InterPro" id="IPR036318">
    <property type="entry name" value="FAD-bd_PCMH-like_sf"/>
</dbReference>
<dbReference type="RefSeq" id="XP_014664633.1">
    <property type="nucleotide sequence ID" value="XM_014809147.1"/>
</dbReference>
<dbReference type="Gene3D" id="3.30.43.10">
    <property type="entry name" value="Uridine Diphospho-n-acetylenolpyruvylglucosamine Reductase, domain 2"/>
    <property type="match status" value="1"/>
</dbReference>
<name>A0ABM1DXG2_PRICU</name>
<dbReference type="PROSITE" id="PS51387">
    <property type="entry name" value="FAD_PCMH"/>
    <property type="match status" value="1"/>
</dbReference>
<accession>A0ABM1DXG2</accession>
<dbReference type="InterPro" id="IPR002346">
    <property type="entry name" value="Mopterin_DH_FAD-bd"/>
</dbReference>
<dbReference type="PANTHER" id="PTHR45444:SF3">
    <property type="entry name" value="XANTHINE DEHYDROGENASE"/>
    <property type="match status" value="1"/>
</dbReference>
<dbReference type="PANTHER" id="PTHR45444">
    <property type="entry name" value="XANTHINE DEHYDROGENASE"/>
    <property type="match status" value="1"/>
</dbReference>